<dbReference type="AlphaFoldDB" id="G3A9P8"/>
<reference evidence="1" key="2">
    <citation type="submission" date="2011-04" db="EMBL/GenBank/DDBJ databases">
        <authorList>
            <person name="Genoscope - CEA"/>
        </authorList>
    </citation>
    <scope>NUCLEOTIDE SEQUENCE</scope>
    <source>
        <strain evidence="1">R24</strain>
    </source>
</reference>
<organism evidence="1">
    <name type="scientific">Ralstonia syzygii R24</name>
    <dbReference type="NCBI Taxonomy" id="907261"/>
    <lineage>
        <taxon>Bacteria</taxon>
        <taxon>Pseudomonadati</taxon>
        <taxon>Pseudomonadota</taxon>
        <taxon>Betaproteobacteria</taxon>
        <taxon>Burkholderiales</taxon>
        <taxon>Burkholderiaceae</taxon>
        <taxon>Ralstonia</taxon>
        <taxon>Ralstonia solanacearum species complex</taxon>
    </lineage>
</organism>
<dbReference type="EMBL" id="FR854090">
    <property type="protein sequence ID" value="CCA88014.1"/>
    <property type="molecule type" value="Genomic_DNA"/>
</dbReference>
<accession>G3A9P8</accession>
<gene>
    <name evidence="1" type="ORF">RALSY_mp10548</name>
</gene>
<evidence type="ECO:0000313" key="1">
    <source>
        <dbReference type="EMBL" id="CCA88014.1"/>
    </source>
</evidence>
<sequence length="35" mass="3523">MRGSDALGSIVGDTVLATIDVAASMLNFSQSLPGQ</sequence>
<reference evidence="1" key="1">
    <citation type="journal article" date="2011" name="PLoS ONE">
        <title>Ralstonia syzygii, the Blood Disease Bacterium and some Asian R. solanacearum strains form a single genomic species despite divergent lifestyles.</title>
        <authorList>
            <person name="Remenant B."/>
            <person name="de Cambiaire J.C."/>
            <person name="Cellier G."/>
            <person name="Jacobs J.M."/>
            <person name="Mangenot S."/>
            <person name="Barbe V."/>
            <person name="Lajus A."/>
            <person name="Vallenet D."/>
            <person name="Medigue C."/>
            <person name="Fegan M."/>
            <person name="Allen C."/>
            <person name="Prior P."/>
        </authorList>
    </citation>
    <scope>NUCLEOTIDE SEQUENCE</scope>
    <source>
        <strain evidence="1">R24</strain>
    </source>
</reference>
<proteinExistence type="predicted"/>
<protein>
    <submittedName>
        <fullName evidence="1">Uncharacterized protein</fullName>
    </submittedName>
</protein>
<name>G3A9P8_9RALS</name>